<evidence type="ECO:0000256" key="1">
    <source>
        <dbReference type="SAM" id="Coils"/>
    </source>
</evidence>
<feature type="region of interest" description="Disordered" evidence="2">
    <location>
        <begin position="133"/>
        <end position="165"/>
    </location>
</feature>
<keyword evidence="1" id="KW-0175">Coiled coil</keyword>
<dbReference type="RefSeq" id="XP_001022526.2">
    <property type="nucleotide sequence ID" value="XM_001022526.3"/>
</dbReference>
<evidence type="ECO:0000313" key="3">
    <source>
        <dbReference type="EMBL" id="EAS02281.2"/>
    </source>
</evidence>
<keyword evidence="4" id="KW-1185">Reference proteome</keyword>
<organism evidence="3 4">
    <name type="scientific">Tetrahymena thermophila (strain SB210)</name>
    <dbReference type="NCBI Taxonomy" id="312017"/>
    <lineage>
        <taxon>Eukaryota</taxon>
        <taxon>Sar</taxon>
        <taxon>Alveolata</taxon>
        <taxon>Ciliophora</taxon>
        <taxon>Intramacronucleata</taxon>
        <taxon>Oligohymenophorea</taxon>
        <taxon>Hymenostomatida</taxon>
        <taxon>Tetrahymenina</taxon>
        <taxon>Tetrahymenidae</taxon>
        <taxon>Tetrahymena</taxon>
    </lineage>
</organism>
<dbReference type="Proteomes" id="UP000009168">
    <property type="component" value="Unassembled WGS sequence"/>
</dbReference>
<feature type="compositionally biased region" description="Basic and acidic residues" evidence="2">
    <location>
        <begin position="63"/>
        <end position="72"/>
    </location>
</feature>
<dbReference type="GeneID" id="7822925"/>
<proteinExistence type="predicted"/>
<feature type="compositionally biased region" description="Polar residues" evidence="2">
    <location>
        <begin position="136"/>
        <end position="165"/>
    </location>
</feature>
<dbReference type="eggNOG" id="ENOG502T0SP">
    <property type="taxonomic scope" value="Eukaryota"/>
</dbReference>
<evidence type="ECO:0000313" key="4">
    <source>
        <dbReference type="Proteomes" id="UP000009168"/>
    </source>
</evidence>
<dbReference type="OrthoDB" id="297810at2759"/>
<reference evidence="4" key="1">
    <citation type="journal article" date="2006" name="PLoS Biol.">
        <title>Macronuclear genome sequence of the ciliate Tetrahymena thermophila, a model eukaryote.</title>
        <authorList>
            <person name="Eisen J.A."/>
            <person name="Coyne R.S."/>
            <person name="Wu M."/>
            <person name="Wu D."/>
            <person name="Thiagarajan M."/>
            <person name="Wortman J.R."/>
            <person name="Badger J.H."/>
            <person name="Ren Q."/>
            <person name="Amedeo P."/>
            <person name="Jones K.M."/>
            <person name="Tallon L.J."/>
            <person name="Delcher A.L."/>
            <person name="Salzberg S.L."/>
            <person name="Silva J.C."/>
            <person name="Haas B.J."/>
            <person name="Majoros W.H."/>
            <person name="Farzad M."/>
            <person name="Carlton J.M."/>
            <person name="Smith R.K. Jr."/>
            <person name="Garg J."/>
            <person name="Pearlman R.E."/>
            <person name="Karrer K.M."/>
            <person name="Sun L."/>
            <person name="Manning G."/>
            <person name="Elde N.C."/>
            <person name="Turkewitz A.P."/>
            <person name="Asai D.J."/>
            <person name="Wilkes D.E."/>
            <person name="Wang Y."/>
            <person name="Cai H."/>
            <person name="Collins K."/>
            <person name="Stewart B.A."/>
            <person name="Lee S.R."/>
            <person name="Wilamowska K."/>
            <person name="Weinberg Z."/>
            <person name="Ruzzo W.L."/>
            <person name="Wloga D."/>
            <person name="Gaertig J."/>
            <person name="Frankel J."/>
            <person name="Tsao C.-C."/>
            <person name="Gorovsky M.A."/>
            <person name="Keeling P.J."/>
            <person name="Waller R.F."/>
            <person name="Patron N.J."/>
            <person name="Cherry J.M."/>
            <person name="Stover N.A."/>
            <person name="Krieger C.J."/>
            <person name="del Toro C."/>
            <person name="Ryder H.F."/>
            <person name="Williamson S.C."/>
            <person name="Barbeau R.A."/>
            <person name="Hamilton E.P."/>
            <person name="Orias E."/>
        </authorList>
    </citation>
    <scope>NUCLEOTIDE SEQUENCE [LARGE SCALE GENOMIC DNA]</scope>
    <source>
        <strain evidence="4">SB210</strain>
    </source>
</reference>
<protein>
    <submittedName>
        <fullName evidence="3">Uncharacterized protein</fullName>
    </submittedName>
</protein>
<dbReference type="KEGG" id="tet:TTHERM_00623010"/>
<sequence>MLAVNEEFNEENSIIESTTIKTIRNLKSRKSYTNVLSSRDDYPNSNDNTNIPPQTPTQNEEDSNYKTDETSARHKKATSMPNSVIKNPMRKATKLKIQKLRSDIQLPSEQNQQNEGNLDAYGSMTDNLNPIYYGENTITNQSGKNNSKQGNGMSSSLSKSYNRQSSLSNHVQEEIKVQKEYVTIDMEYAIQFVLTKSKALKDKIEGEGIMQAFINQHIVKNKFFQISYNSFLQNLINHKVLNPDFKNVSKKMFEKLEKFFFDRLQKCQDTVSIQQNYVKKSKSVYSAIEKRIQELKKDLADKNKIEL</sequence>
<dbReference type="EMBL" id="GG662540">
    <property type="protein sequence ID" value="EAS02281.2"/>
    <property type="molecule type" value="Genomic_DNA"/>
</dbReference>
<name>Q240Y3_TETTS</name>
<feature type="compositionally biased region" description="Polar residues" evidence="2">
    <location>
        <begin position="36"/>
        <end position="58"/>
    </location>
</feature>
<dbReference type="AlphaFoldDB" id="Q240Y3"/>
<dbReference type="HOGENOM" id="CLU_907581_0_0_1"/>
<gene>
    <name evidence="3" type="ORF">TTHERM_00623010</name>
</gene>
<accession>Q240Y3</accession>
<evidence type="ECO:0000256" key="2">
    <source>
        <dbReference type="SAM" id="MobiDB-lite"/>
    </source>
</evidence>
<feature type="region of interest" description="Disordered" evidence="2">
    <location>
        <begin position="36"/>
        <end position="79"/>
    </location>
</feature>
<dbReference type="InParanoid" id="Q240Y3"/>
<feature type="coiled-coil region" evidence="1">
    <location>
        <begin position="278"/>
        <end position="305"/>
    </location>
</feature>